<comment type="caution">
    <text evidence="2">The sequence shown here is derived from an EMBL/GenBank/DDBJ whole genome shotgun (WGS) entry which is preliminary data.</text>
</comment>
<accession>A0A154ID03</accession>
<evidence type="ECO:0000313" key="2">
    <source>
        <dbReference type="EMBL" id="KZA98301.1"/>
    </source>
</evidence>
<dbReference type="EMBL" id="LVYU01000118">
    <property type="protein sequence ID" value="KZA98301.1"/>
    <property type="molecule type" value="Genomic_DNA"/>
</dbReference>
<protein>
    <recommendedName>
        <fullName evidence="3">Guanylate cyclase domain-containing protein</fullName>
    </recommendedName>
</protein>
<proteinExistence type="predicted"/>
<name>A0A154ID03_RHILE</name>
<gene>
    <name evidence="2" type="ORF">A4A59_27955</name>
</gene>
<evidence type="ECO:0000256" key="1">
    <source>
        <dbReference type="SAM" id="MobiDB-lite"/>
    </source>
</evidence>
<feature type="compositionally biased region" description="Polar residues" evidence="1">
    <location>
        <begin position="68"/>
        <end position="84"/>
    </location>
</feature>
<sequence length="90" mass="9324">MCVSRSLALSIAAIHAEGGTVDKFIGDAVMAIWNAPNDEPDHASRACRAAAAIRDAMPSRRLRPSMTRCGSGSASTAGRHSSAMSARPNA</sequence>
<dbReference type="Gene3D" id="3.30.70.1230">
    <property type="entry name" value="Nucleotide cyclase"/>
    <property type="match status" value="1"/>
</dbReference>
<evidence type="ECO:0008006" key="3">
    <source>
        <dbReference type="Google" id="ProtNLM"/>
    </source>
</evidence>
<dbReference type="InterPro" id="IPR029787">
    <property type="entry name" value="Nucleotide_cyclase"/>
</dbReference>
<dbReference type="AlphaFoldDB" id="A0A154ID03"/>
<reference evidence="2" key="1">
    <citation type="submission" date="2016-03" db="EMBL/GenBank/DDBJ databases">
        <title>Microsymbionts genomes from the relict species Vavilovia formosa.</title>
        <authorList>
            <person name="Chirak E."/>
            <person name="Kimeklis A."/>
            <person name="Kopat V."/>
            <person name="Andronov E."/>
        </authorList>
    </citation>
    <scope>NUCLEOTIDE SEQUENCE [LARGE SCALE GENOMIC DNA]</scope>
    <source>
        <strain evidence="2">Vaf12</strain>
    </source>
</reference>
<feature type="region of interest" description="Disordered" evidence="1">
    <location>
        <begin position="58"/>
        <end position="90"/>
    </location>
</feature>
<dbReference type="SUPFAM" id="SSF55073">
    <property type="entry name" value="Nucleotide cyclase"/>
    <property type="match status" value="1"/>
</dbReference>
<organism evidence="2">
    <name type="scientific">Rhizobium leguminosarum</name>
    <dbReference type="NCBI Taxonomy" id="384"/>
    <lineage>
        <taxon>Bacteria</taxon>
        <taxon>Pseudomonadati</taxon>
        <taxon>Pseudomonadota</taxon>
        <taxon>Alphaproteobacteria</taxon>
        <taxon>Hyphomicrobiales</taxon>
        <taxon>Rhizobiaceae</taxon>
        <taxon>Rhizobium/Agrobacterium group</taxon>
        <taxon>Rhizobium</taxon>
    </lineage>
</organism>